<feature type="transmembrane region" description="Helical" evidence="1">
    <location>
        <begin position="260"/>
        <end position="281"/>
    </location>
</feature>
<dbReference type="Proteomes" id="UP000298642">
    <property type="component" value="Chromosome"/>
</dbReference>
<keyword evidence="1" id="KW-0472">Membrane</keyword>
<proteinExistence type="predicted"/>
<keyword evidence="1" id="KW-0812">Transmembrane</keyword>
<dbReference type="RefSeq" id="WP_025544836.1">
    <property type="nucleotide sequence ID" value="NZ_CP034413.3"/>
</dbReference>
<feature type="transmembrane region" description="Helical" evidence="1">
    <location>
        <begin position="200"/>
        <end position="224"/>
    </location>
</feature>
<feature type="transmembrane region" description="Helical" evidence="1">
    <location>
        <begin position="319"/>
        <end position="343"/>
    </location>
</feature>
<feature type="transmembrane region" description="Helical" evidence="1">
    <location>
        <begin position="153"/>
        <end position="174"/>
    </location>
</feature>
<feature type="transmembrane region" description="Helical" evidence="1">
    <location>
        <begin position="12"/>
        <end position="35"/>
    </location>
</feature>
<keyword evidence="1" id="KW-1133">Transmembrane helix</keyword>
<feature type="transmembrane region" description="Helical" evidence="1">
    <location>
        <begin position="355"/>
        <end position="375"/>
    </location>
</feature>
<evidence type="ECO:0000313" key="2">
    <source>
        <dbReference type="EMBL" id="QCI59724.1"/>
    </source>
</evidence>
<sequence length="381" mass="41654">MNLAVYEWRKLFRLPALWAFLALCLAFNGLLIATLSPYDRAFFNETSQTAKALGQRVDEDFLAGLDAIPATENRDLLRQSVTGMEDIFETYDTGELSDFYAGVVEKSPLAVTWMTWKYDLLASRVEHLAQTDAALDLYAGPATYGSHQFLFGALFRAILCESAILAMLGTLYLLGYEGMHRAEGLACASRTGRKLRRVKVLAALQASAALYGLLAFCTLVPYFLLYDYSGIWNASVSSQFNYFSDMLVVRPFLTWGDFTVGQYLAAALALGAVLTAVFSLLASVCGTLVRSPYLAALALCLVCFGGLGLVSVLGELGWWAAYLIACFQPVTVWLSCSAWFTELGLNAVLPWQETIASGLNLLLLGGGVLLALGWFDRKDVS</sequence>
<keyword evidence="3" id="KW-1185">Reference proteome</keyword>
<dbReference type="KEGG" id="obj:EIO64_11260"/>
<gene>
    <name evidence="2" type="ORF">EIO64_11260</name>
</gene>
<evidence type="ECO:0000256" key="1">
    <source>
        <dbReference type="SAM" id="Phobius"/>
    </source>
</evidence>
<accession>A0A4D7AJF1</accession>
<evidence type="ECO:0000313" key="3">
    <source>
        <dbReference type="Proteomes" id="UP000298642"/>
    </source>
</evidence>
<protein>
    <submittedName>
        <fullName evidence="2">Uncharacterized protein</fullName>
    </submittedName>
</protein>
<dbReference type="EMBL" id="CP034413">
    <property type="protein sequence ID" value="QCI59724.1"/>
    <property type="molecule type" value="Genomic_DNA"/>
</dbReference>
<dbReference type="AlphaFoldDB" id="A0A4D7AJF1"/>
<name>A0A4D7AJF1_9FIRM</name>
<feature type="transmembrane region" description="Helical" evidence="1">
    <location>
        <begin position="293"/>
        <end position="313"/>
    </location>
</feature>
<reference evidence="3" key="1">
    <citation type="submission" date="2018-12" db="EMBL/GenBank/DDBJ databases">
        <title>Dusodibacter welbiota gen. nov., sp. nov., isolated from human faeces and emended description of the Oscillibacter genus.</title>
        <authorList>
            <person name="Le Roy T."/>
            <person name="Van der Smissen P."/>
            <person name="Delzenne N."/>
            <person name="Muccioli G."/>
            <person name="Collet J.F."/>
            <person name="Cani P.D."/>
        </authorList>
    </citation>
    <scope>NUCLEOTIDE SEQUENCE [LARGE SCALE GENOMIC DNA]</scope>
    <source>
        <strain evidence="3">J115</strain>
    </source>
</reference>
<organism evidence="2 3">
    <name type="scientific">Dysosmobacter welbionis</name>
    <dbReference type="NCBI Taxonomy" id="2093857"/>
    <lineage>
        <taxon>Bacteria</taxon>
        <taxon>Bacillati</taxon>
        <taxon>Bacillota</taxon>
        <taxon>Clostridia</taxon>
        <taxon>Eubacteriales</taxon>
        <taxon>Oscillospiraceae</taxon>
        <taxon>Dysosmobacter</taxon>
    </lineage>
</organism>